<feature type="compositionally biased region" description="Low complexity" evidence="2">
    <location>
        <begin position="268"/>
        <end position="280"/>
    </location>
</feature>
<feature type="domain" description="SUF system FeS cluster assembly SufBD core" evidence="3">
    <location>
        <begin position="124"/>
        <end position="377"/>
    </location>
</feature>
<dbReference type="RefSeq" id="WP_165008136.1">
    <property type="nucleotide sequence ID" value="NZ_CP064954.1"/>
</dbReference>
<dbReference type="InterPro" id="IPR011542">
    <property type="entry name" value="SUF_FeS_clus_asmbl_SufD"/>
</dbReference>
<dbReference type="PANTHER" id="PTHR43575">
    <property type="entry name" value="PROTEIN ABCI7, CHLOROPLASTIC"/>
    <property type="match status" value="1"/>
</dbReference>
<dbReference type="KEGG" id="cliz:G7Y31_06065"/>
<accession>A0A7T0PB44</accession>
<dbReference type="Proteomes" id="UP000594681">
    <property type="component" value="Chromosome"/>
</dbReference>
<proteinExistence type="inferred from homology"/>
<evidence type="ECO:0000259" key="3">
    <source>
        <dbReference type="Pfam" id="PF01458"/>
    </source>
</evidence>
<dbReference type="NCBIfam" id="TIGR01981">
    <property type="entry name" value="sufD"/>
    <property type="match status" value="1"/>
</dbReference>
<dbReference type="InterPro" id="IPR055346">
    <property type="entry name" value="Fe-S_cluster_assembly_SufBD"/>
</dbReference>
<organism evidence="4 5">
    <name type="scientific">Corynebacterium lizhenjunii</name>
    <dbReference type="NCBI Taxonomy" id="2709394"/>
    <lineage>
        <taxon>Bacteria</taxon>
        <taxon>Bacillati</taxon>
        <taxon>Actinomycetota</taxon>
        <taxon>Actinomycetes</taxon>
        <taxon>Mycobacteriales</taxon>
        <taxon>Corynebacteriaceae</taxon>
        <taxon>Corynebacterium</taxon>
    </lineage>
</organism>
<evidence type="ECO:0000256" key="2">
    <source>
        <dbReference type="SAM" id="MobiDB-lite"/>
    </source>
</evidence>
<name>A0A7T0PB44_9CORY</name>
<dbReference type="EMBL" id="CP064954">
    <property type="protein sequence ID" value="QPK78167.1"/>
    <property type="molecule type" value="Genomic_DNA"/>
</dbReference>
<evidence type="ECO:0000313" key="5">
    <source>
        <dbReference type="Proteomes" id="UP000594681"/>
    </source>
</evidence>
<feature type="region of interest" description="Disordered" evidence="2">
    <location>
        <begin position="268"/>
        <end position="289"/>
    </location>
</feature>
<comment type="similarity">
    <text evidence="1">Belongs to the iron-sulfur cluster assembly SufBD family.</text>
</comment>
<sequence length="407" mass="43242">MVASNEFNPADVTKGDQFTSFNVEDFPVPHGRDEVWRFVALRNLRGLHNGEFAPVAAQRITVSAPQHVSSETVEPGDERLGVAGAPADRVAAQAWSSMPQAQVVTIPADAALTEPVQVTITGAGEGVTTFGATSIHVGHHAQATVVLKYEGSGTHADNIEFVIGDGAQVTVVVDADWDNDAVHLSHQVIKLGRDAVLRHNTAIFGGEIVRIVPRVEFTAPGGDAELLGVYFADAGQYFENRLLVDHSVPNCRSRVFYKGALQGPAAGSAAQSAGSADAPATSGSASGRAPEARTCWVGDVLIRKDATNTDTYETSNNLILSDGARADAVPNLEIQTGDIAGAGHAATVGRFDDLEVFYLQSRGIPADEARRLIIRGFFSEVISRIPVESLREDLESRVVDELTKVTI</sequence>
<gene>
    <name evidence="4" type="primary">sufD</name>
    <name evidence="4" type="ORF">G7Y31_06065</name>
</gene>
<reference evidence="4 5" key="1">
    <citation type="submission" date="2020-11" db="EMBL/GenBank/DDBJ databases">
        <title>Corynebacterium sp. ZJ-599.</title>
        <authorList>
            <person name="Zhou J."/>
        </authorList>
    </citation>
    <scope>NUCLEOTIDE SEQUENCE [LARGE SCALE GENOMIC DNA]</scope>
    <source>
        <strain evidence="4 5">ZJ-599</strain>
    </source>
</reference>
<dbReference type="InterPro" id="IPR000825">
    <property type="entry name" value="SUF_FeS_clus_asmbl_SufBD_core"/>
</dbReference>
<dbReference type="Pfam" id="PF01458">
    <property type="entry name" value="SUFBD_core"/>
    <property type="match status" value="1"/>
</dbReference>
<dbReference type="SUPFAM" id="SSF101960">
    <property type="entry name" value="Stabilizer of iron transporter SufD"/>
    <property type="match status" value="1"/>
</dbReference>
<evidence type="ECO:0000313" key="4">
    <source>
        <dbReference type="EMBL" id="QPK78167.1"/>
    </source>
</evidence>
<evidence type="ECO:0000256" key="1">
    <source>
        <dbReference type="ARBA" id="ARBA00043967"/>
    </source>
</evidence>
<dbReference type="PANTHER" id="PTHR43575:SF1">
    <property type="entry name" value="PROTEIN ABCI7, CHLOROPLASTIC"/>
    <property type="match status" value="1"/>
</dbReference>
<dbReference type="GO" id="GO:0016226">
    <property type="term" value="P:iron-sulfur cluster assembly"/>
    <property type="evidence" value="ECO:0007669"/>
    <property type="project" value="InterPro"/>
</dbReference>
<dbReference type="AlphaFoldDB" id="A0A7T0PB44"/>
<protein>
    <submittedName>
        <fullName evidence="4">Fe-S cluster assembly protein SufD</fullName>
    </submittedName>
</protein>
<dbReference type="InterPro" id="IPR037284">
    <property type="entry name" value="SUF_FeS_clus_asmbl_SufBD_sf"/>
</dbReference>
<keyword evidence="5" id="KW-1185">Reference proteome</keyword>